<gene>
    <name evidence="3" type="ORF">NK118_06835</name>
</gene>
<protein>
    <submittedName>
        <fullName evidence="3">GGDEF domain-containing protein</fullName>
    </submittedName>
</protein>
<evidence type="ECO:0000256" key="1">
    <source>
        <dbReference type="SAM" id="Phobius"/>
    </source>
</evidence>
<evidence type="ECO:0000313" key="4">
    <source>
        <dbReference type="Proteomes" id="UP001523565"/>
    </source>
</evidence>
<accession>A0ABT1EJL9</accession>
<dbReference type="PANTHER" id="PTHR45138">
    <property type="entry name" value="REGULATORY COMPONENTS OF SENSORY TRANSDUCTION SYSTEM"/>
    <property type="match status" value="1"/>
</dbReference>
<sequence>MKTELEQEEKMSKWHYVFGRVPEKYAKRYHDMKLKTNLNRTLAFSIYVIALQIILNILNMLKPSTGPNPGIMKYIILSLVTLSIGVVYLVLSILIKRKRITNPVIINCVPYSLLYCYVIIQLIFVSFNAQVEEGLNSYIIAIIITSFFVITSPIESAAIIVVAFITTLVLTLVHNQEANSLVFNSDIWANILIITVLCGYMSVVVHTMFINNFLNSEKLKESNVKLQEMASTDALTGIYNRRGFFDYLDKKYDQQPVSQGVFVVLMADVDFFKRYNDRNGHLEGDACLMKVAQTLKETLGKYDGAVARYGGEEFLGVFESGSIESALDIAEECRLAIENRNMTGKRVEGEENGPVTISVGLAFASEKQLIHIDGLIKYADENLYKAKESGRNRVVV</sequence>
<dbReference type="SUPFAM" id="SSF55073">
    <property type="entry name" value="Nucleotide cyclase"/>
    <property type="match status" value="1"/>
</dbReference>
<organism evidence="3 4">
    <name type="scientific">Ohessyouella blattaphilus</name>
    <dbReference type="NCBI Taxonomy" id="2949333"/>
    <lineage>
        <taxon>Bacteria</taxon>
        <taxon>Bacillati</taxon>
        <taxon>Bacillota</taxon>
        <taxon>Clostridia</taxon>
        <taxon>Lachnospirales</taxon>
        <taxon>Lachnospiraceae</taxon>
        <taxon>Ohessyouella</taxon>
    </lineage>
</organism>
<dbReference type="Gene3D" id="3.30.70.270">
    <property type="match status" value="1"/>
</dbReference>
<dbReference type="InterPro" id="IPR050469">
    <property type="entry name" value="Diguanylate_Cyclase"/>
</dbReference>
<dbReference type="RefSeq" id="WP_262068841.1">
    <property type="nucleotide sequence ID" value="NZ_JAMXOC010000007.1"/>
</dbReference>
<feature type="domain" description="GGDEF" evidence="2">
    <location>
        <begin position="260"/>
        <end position="396"/>
    </location>
</feature>
<dbReference type="InterPro" id="IPR043128">
    <property type="entry name" value="Rev_trsase/Diguanyl_cyclase"/>
</dbReference>
<feature type="transmembrane region" description="Helical" evidence="1">
    <location>
        <begin position="74"/>
        <end position="95"/>
    </location>
</feature>
<evidence type="ECO:0000313" key="3">
    <source>
        <dbReference type="EMBL" id="MCP1109962.1"/>
    </source>
</evidence>
<evidence type="ECO:0000259" key="2">
    <source>
        <dbReference type="PROSITE" id="PS50887"/>
    </source>
</evidence>
<name>A0ABT1EJL9_9FIRM</name>
<feature type="transmembrane region" description="Helical" evidence="1">
    <location>
        <begin position="187"/>
        <end position="210"/>
    </location>
</feature>
<keyword evidence="1" id="KW-1133">Transmembrane helix</keyword>
<comment type="caution">
    <text evidence="3">The sequence shown here is derived from an EMBL/GenBank/DDBJ whole genome shotgun (WGS) entry which is preliminary data.</text>
</comment>
<keyword evidence="1" id="KW-0812">Transmembrane</keyword>
<keyword evidence="1" id="KW-0472">Membrane</keyword>
<dbReference type="InterPro" id="IPR000160">
    <property type="entry name" value="GGDEF_dom"/>
</dbReference>
<dbReference type="CDD" id="cd01949">
    <property type="entry name" value="GGDEF"/>
    <property type="match status" value="1"/>
</dbReference>
<dbReference type="InterPro" id="IPR029787">
    <property type="entry name" value="Nucleotide_cyclase"/>
</dbReference>
<dbReference type="PROSITE" id="PS50887">
    <property type="entry name" value="GGDEF"/>
    <property type="match status" value="1"/>
</dbReference>
<dbReference type="Proteomes" id="UP001523565">
    <property type="component" value="Unassembled WGS sequence"/>
</dbReference>
<dbReference type="PANTHER" id="PTHR45138:SF9">
    <property type="entry name" value="DIGUANYLATE CYCLASE DGCM-RELATED"/>
    <property type="match status" value="1"/>
</dbReference>
<feature type="transmembrane region" description="Helical" evidence="1">
    <location>
        <begin position="104"/>
        <end position="129"/>
    </location>
</feature>
<dbReference type="SMART" id="SM00267">
    <property type="entry name" value="GGDEF"/>
    <property type="match status" value="1"/>
</dbReference>
<dbReference type="NCBIfam" id="TIGR00254">
    <property type="entry name" value="GGDEF"/>
    <property type="match status" value="1"/>
</dbReference>
<keyword evidence="4" id="KW-1185">Reference proteome</keyword>
<proteinExistence type="predicted"/>
<feature type="transmembrane region" description="Helical" evidence="1">
    <location>
        <begin position="157"/>
        <end position="175"/>
    </location>
</feature>
<dbReference type="EMBL" id="JAMZFV010000007">
    <property type="protein sequence ID" value="MCP1109962.1"/>
    <property type="molecule type" value="Genomic_DNA"/>
</dbReference>
<feature type="transmembrane region" description="Helical" evidence="1">
    <location>
        <begin position="42"/>
        <end position="62"/>
    </location>
</feature>
<reference evidence="3 4" key="1">
    <citation type="journal article" date="2022" name="Genome Biol. Evol.">
        <title>Host diet, physiology and behaviors set the stage for Lachnospiraceae cladogenesis.</title>
        <authorList>
            <person name="Vera-Ponce De Leon A."/>
            <person name="Schneider M."/>
            <person name="Jahnes B.C."/>
            <person name="Sadowski V."/>
            <person name="Camuy-Velez L.A."/>
            <person name="Duan J."/>
            <person name="Sabree Z.L."/>
        </authorList>
    </citation>
    <scope>NUCLEOTIDE SEQUENCE [LARGE SCALE GENOMIC DNA]</scope>
    <source>
        <strain evidence="3 4">PAL227</strain>
    </source>
</reference>
<dbReference type="Pfam" id="PF00990">
    <property type="entry name" value="GGDEF"/>
    <property type="match status" value="1"/>
</dbReference>